<name>A0ABY6L3H1_9ARAC</name>
<evidence type="ECO:0008006" key="4">
    <source>
        <dbReference type="Google" id="ProtNLM"/>
    </source>
</evidence>
<dbReference type="EMBL" id="CP092874">
    <property type="protein sequence ID" value="UYV74821.1"/>
    <property type="molecule type" value="Genomic_DNA"/>
</dbReference>
<dbReference type="PANTHER" id="PTHR46060:SF1">
    <property type="entry name" value="MARINER MOS1 TRANSPOSASE-LIKE PROTEIN"/>
    <property type="match status" value="1"/>
</dbReference>
<proteinExistence type="predicted"/>
<dbReference type="PANTHER" id="PTHR46060">
    <property type="entry name" value="MARINER MOS1 TRANSPOSASE-LIKE PROTEIN"/>
    <property type="match status" value="1"/>
</dbReference>
<evidence type="ECO:0000313" key="3">
    <source>
        <dbReference type="Proteomes" id="UP001235939"/>
    </source>
</evidence>
<evidence type="ECO:0000256" key="1">
    <source>
        <dbReference type="SAM" id="MobiDB-lite"/>
    </source>
</evidence>
<protein>
    <recommendedName>
        <fullName evidence="4">Mos1 transposase HTH domain-containing protein</fullName>
    </recommendedName>
</protein>
<evidence type="ECO:0000313" key="2">
    <source>
        <dbReference type="EMBL" id="UYV74821.1"/>
    </source>
</evidence>
<keyword evidence="3" id="KW-1185">Reference proteome</keyword>
<sequence>MIGTTSDFFGRGRWTLVGQPPVVCMERVPQYAGFFLFTKKKGGAASETFDLLRKSFGEDAFERRTAFERFKRSKDGRTPVEDNTCGRPNMKEKRKEISENLLKLAYKTKCDNIRWITGDETRVYGYDPETNPQSCQWLADDALTPKKNRMESQK</sequence>
<dbReference type="Proteomes" id="UP001235939">
    <property type="component" value="Chromosome 12"/>
</dbReference>
<gene>
    <name evidence="2" type="ORF">LAZ67_12001140</name>
</gene>
<organism evidence="2 3">
    <name type="scientific">Cordylochernes scorpioides</name>
    <dbReference type="NCBI Taxonomy" id="51811"/>
    <lineage>
        <taxon>Eukaryota</taxon>
        <taxon>Metazoa</taxon>
        <taxon>Ecdysozoa</taxon>
        <taxon>Arthropoda</taxon>
        <taxon>Chelicerata</taxon>
        <taxon>Arachnida</taxon>
        <taxon>Pseudoscorpiones</taxon>
        <taxon>Cheliferoidea</taxon>
        <taxon>Chernetidae</taxon>
        <taxon>Cordylochernes</taxon>
    </lineage>
</organism>
<feature type="region of interest" description="Disordered" evidence="1">
    <location>
        <begin position="72"/>
        <end position="93"/>
    </location>
</feature>
<dbReference type="InterPro" id="IPR052709">
    <property type="entry name" value="Transposase-MT_Hybrid"/>
</dbReference>
<accession>A0ABY6L3H1</accession>
<reference evidence="2 3" key="1">
    <citation type="submission" date="2022-01" db="EMBL/GenBank/DDBJ databases">
        <title>A chromosomal length assembly of Cordylochernes scorpioides.</title>
        <authorList>
            <person name="Zeh D."/>
            <person name="Zeh J."/>
        </authorList>
    </citation>
    <scope>NUCLEOTIDE SEQUENCE [LARGE SCALE GENOMIC DNA]</scope>
    <source>
        <strain evidence="2">IN4F17</strain>
        <tissue evidence="2">Whole Body</tissue>
    </source>
</reference>